<proteinExistence type="predicted"/>
<feature type="region of interest" description="Disordered" evidence="2">
    <location>
        <begin position="137"/>
        <end position="156"/>
    </location>
</feature>
<dbReference type="SUPFAM" id="SSF75005">
    <property type="entry name" value="Arabinanase/levansucrase/invertase"/>
    <property type="match status" value="1"/>
</dbReference>
<evidence type="ECO:0000256" key="1">
    <source>
        <dbReference type="ARBA" id="ARBA00023277"/>
    </source>
</evidence>
<evidence type="ECO:0000313" key="4">
    <source>
        <dbReference type="Proteomes" id="UP000245956"/>
    </source>
</evidence>
<dbReference type="InterPro" id="IPR023296">
    <property type="entry name" value="Glyco_hydro_beta-prop_sf"/>
</dbReference>
<organism evidence="3 4">
    <name type="scientific">Purpureocillium lilacinum</name>
    <name type="common">Paecilomyces lilacinus</name>
    <dbReference type="NCBI Taxonomy" id="33203"/>
    <lineage>
        <taxon>Eukaryota</taxon>
        <taxon>Fungi</taxon>
        <taxon>Dikarya</taxon>
        <taxon>Ascomycota</taxon>
        <taxon>Pezizomycotina</taxon>
        <taxon>Sordariomycetes</taxon>
        <taxon>Hypocreomycetidae</taxon>
        <taxon>Hypocreales</taxon>
        <taxon>Ophiocordycipitaceae</taxon>
        <taxon>Purpureocillium</taxon>
    </lineage>
</organism>
<comment type="caution">
    <text evidence="3">The sequence shown here is derived from an EMBL/GenBank/DDBJ whole genome shotgun (WGS) entry which is preliminary data.</text>
</comment>
<feature type="region of interest" description="Disordered" evidence="2">
    <location>
        <begin position="531"/>
        <end position="553"/>
    </location>
</feature>
<dbReference type="PANTHER" id="PTHR43772:SF2">
    <property type="entry name" value="PUTATIVE (AFU_ORTHOLOGUE AFUA_2G04480)-RELATED"/>
    <property type="match status" value="1"/>
</dbReference>
<dbReference type="Gene3D" id="2.115.10.20">
    <property type="entry name" value="Glycosyl hydrolase domain, family 43"/>
    <property type="match status" value="2"/>
</dbReference>
<name>A0A2U3EN67_PURLI</name>
<dbReference type="PANTHER" id="PTHR43772">
    <property type="entry name" value="ENDO-1,4-BETA-XYLANASE"/>
    <property type="match status" value="1"/>
</dbReference>
<dbReference type="Proteomes" id="UP000245956">
    <property type="component" value="Unassembled WGS sequence"/>
</dbReference>
<reference evidence="3 4" key="1">
    <citation type="journal article" date="2016" name="Front. Microbiol.">
        <title>Genome and transcriptome sequences reveal the specific parasitism of the nematophagous Purpureocillium lilacinum 36-1.</title>
        <authorList>
            <person name="Xie J."/>
            <person name="Li S."/>
            <person name="Mo C."/>
            <person name="Xiao X."/>
            <person name="Peng D."/>
            <person name="Wang G."/>
            <person name="Xiao Y."/>
        </authorList>
    </citation>
    <scope>NUCLEOTIDE SEQUENCE [LARGE SCALE GENOMIC DNA]</scope>
    <source>
        <strain evidence="3 4">36-1</strain>
    </source>
</reference>
<dbReference type="AlphaFoldDB" id="A0A2U3EN67"/>
<evidence type="ECO:0000313" key="3">
    <source>
        <dbReference type="EMBL" id="PWI75949.1"/>
    </source>
</evidence>
<evidence type="ECO:0000256" key="2">
    <source>
        <dbReference type="SAM" id="MobiDB-lite"/>
    </source>
</evidence>
<dbReference type="EMBL" id="LCWV01000002">
    <property type="protein sequence ID" value="PWI75949.1"/>
    <property type="molecule type" value="Genomic_DNA"/>
</dbReference>
<dbReference type="InterPro" id="IPR052176">
    <property type="entry name" value="Glycosyl_Hydrlase_43_Enz"/>
</dbReference>
<feature type="region of interest" description="Disordered" evidence="2">
    <location>
        <begin position="399"/>
        <end position="426"/>
    </location>
</feature>
<sequence>MYIVQSTKARVGVNGGGEYVGTPRLVSPDSRTRAGRIARMVQGWAPPSGGRSHYDGWTLADGRRRGFSLVRVELTTRREGEVRPEGNTTRAHGPAVLLYPSAQWITALINGMRLSSVFARAALVCLPALSLTQAGTTMSSRSRSPKPPPQFHNAASHAGADPYVLYDRKSGNYYAYSTEGADAGFNFAIYSSPDLSTWHRHPGGVLKACFDDKGNKLAGGQACWARDWFWAPETYYNEKTGWYFFIFAGRLRADLAKDHFRYSAFEEPSKLGVAVSRSPTGPFEEIESKPIDWYPFDPSYHDVNLIMDEKQMLPPQKLSEGQTAPKGTYIPFIDPNIFFDEDGRIYLYASRNAYRNWNWDTKLGKYIEESNIIVVELARDWWDDPQAKTMPAIIPSQVDAHAKDAPAPPKDIASYNGTGEIGNPPRKDGWKTVISYGADPQEWENFHVNDYTKYNGKKKDRRWSEGSTVIRRPDAKTGKPIYLLTYSANNYEASNYGVGFATAESPLGPFRKSSKNPILSQEPDGARPIFSTGHGSIVASPPPPSHDEGGDPQEVTLRTRKGAELFYVHHARNSTSNGRSLYTTRMKLDEAAVRFGSDDALSMSLTALDQPLPRDSYPIQIKATCSKDDEGAPRYDVRVVSKPGAKFDIREGSNRVVHACRSQLATSIVDGKEEGEFVLSFGEGGARSGLAYQRQNVDGSWTTVAKTCARCKA</sequence>
<evidence type="ECO:0008006" key="5">
    <source>
        <dbReference type="Google" id="ProtNLM"/>
    </source>
</evidence>
<keyword evidence="1" id="KW-0119">Carbohydrate metabolism</keyword>
<gene>
    <name evidence="3" type="ORF">PCL_06607</name>
</gene>
<accession>A0A2U3EN67</accession>
<protein>
    <recommendedName>
        <fullName evidence="5">Glycoside hydrolase family 43 protein</fullName>
    </recommendedName>
</protein>